<accession>A0A1B1U6Z8</accession>
<reference evidence="2" key="1">
    <citation type="submission" date="2016-07" db="EMBL/GenBank/DDBJ databases">
        <authorList>
            <person name="Mannion A."/>
            <person name="Shen Z."/>
            <person name="Fox J.G."/>
        </authorList>
    </citation>
    <scope>NUCLEOTIDE SEQUENCE</scope>
    <source>
        <strain evidence="2">MIT 01-6242</strain>
    </source>
</reference>
<evidence type="ECO:0000313" key="1">
    <source>
        <dbReference type="EMBL" id="ANV98304.1"/>
    </source>
</evidence>
<evidence type="ECO:0000313" key="2">
    <source>
        <dbReference type="EMBL" id="ANV98574.1"/>
    </source>
</evidence>
<dbReference type="OrthoDB" id="5325007at2"/>
<dbReference type="EMBL" id="CP016503">
    <property type="protein sequence ID" value="ANV98574.1"/>
    <property type="molecule type" value="Genomic_DNA"/>
</dbReference>
<dbReference type="STRING" id="222136.BBW65_05600"/>
<reference evidence="3" key="2">
    <citation type="submission" date="2016-07" db="EMBL/GenBank/DDBJ databases">
        <authorList>
            <person name="Florea S."/>
            <person name="Webb J.S."/>
            <person name="Jaromczyk J."/>
            <person name="Schardl C.L."/>
        </authorList>
    </citation>
    <scope>NUCLEOTIDE SEQUENCE [LARGE SCALE GENOMIC DNA]</scope>
    <source>
        <strain evidence="3">MIT 01-6242</strain>
    </source>
</reference>
<dbReference type="KEGG" id="het:BBW65_05600"/>
<dbReference type="KEGG" id="het:BBW65_07095"/>
<dbReference type="EMBL" id="CP016503">
    <property type="protein sequence ID" value="ANV98304.1"/>
    <property type="molecule type" value="Genomic_DNA"/>
</dbReference>
<proteinExistence type="predicted"/>
<evidence type="ECO:0008006" key="4">
    <source>
        <dbReference type="Google" id="ProtNLM"/>
    </source>
</evidence>
<evidence type="ECO:0000313" key="3">
    <source>
        <dbReference type="Proteomes" id="UP000092884"/>
    </source>
</evidence>
<gene>
    <name evidence="1" type="ORF">BBW65_05600</name>
    <name evidence="2" type="ORF">BBW65_07095</name>
</gene>
<protein>
    <recommendedName>
        <fullName evidence="4">DUF721 domain-containing protein</fullName>
    </recommendedName>
</protein>
<dbReference type="Proteomes" id="UP000092884">
    <property type="component" value="Chromosome"/>
</dbReference>
<dbReference type="RefSeq" id="WP_066340861.1">
    <property type="nucleotide sequence ID" value="NZ_CP016503.1"/>
</dbReference>
<dbReference type="AlphaFoldDB" id="A0A1B1U6Z8"/>
<name>A0A1B1U6Z8_9HELI</name>
<organism evidence="2 3">
    <name type="scientific">Helicobacter enhydrae</name>
    <dbReference type="NCBI Taxonomy" id="222136"/>
    <lineage>
        <taxon>Bacteria</taxon>
        <taxon>Pseudomonadati</taxon>
        <taxon>Campylobacterota</taxon>
        <taxon>Epsilonproteobacteria</taxon>
        <taxon>Campylobacterales</taxon>
        <taxon>Helicobacteraceae</taxon>
        <taxon>Helicobacter</taxon>
    </lineage>
</organism>
<keyword evidence="3" id="KW-1185">Reference proteome</keyword>
<sequence length="136" mass="16241">MWEKFEKIKALRSLWLDVVKLPIVGINLENDILRITLSHPAHLQEWRMKEEVFLEELRREYKKRGLKKVAVFKKIVCKVNGGVETKKEEKEEDLSYEERARGEFVNHCTNERLAGMFEKIREIIRSRNDRETKAIS</sequence>